<evidence type="ECO:0000313" key="15">
    <source>
        <dbReference type="EMBL" id="RMA43821.1"/>
    </source>
</evidence>
<dbReference type="FunFam" id="3.40.50.720:FF:000033">
    <property type="entry name" value="Adenylyltransferase and sulfurtransferase MOCS3"/>
    <property type="match status" value="1"/>
</dbReference>
<dbReference type="RefSeq" id="WP_121896411.1">
    <property type="nucleotide sequence ID" value="NZ_RCNT01000001.1"/>
</dbReference>
<dbReference type="SUPFAM" id="SSF69572">
    <property type="entry name" value="Activating enzymes of the ubiquitin-like proteins"/>
    <property type="match status" value="1"/>
</dbReference>
<evidence type="ECO:0000256" key="11">
    <source>
        <dbReference type="ARBA" id="ARBA00075328"/>
    </source>
</evidence>
<feature type="domain" description="THIF-type NAD/FAD binding fold" evidence="14">
    <location>
        <begin position="111"/>
        <end position="345"/>
    </location>
</feature>
<evidence type="ECO:0000256" key="4">
    <source>
        <dbReference type="ARBA" id="ARBA00022840"/>
    </source>
</evidence>
<evidence type="ECO:0000256" key="5">
    <source>
        <dbReference type="ARBA" id="ARBA00052218"/>
    </source>
</evidence>
<keyword evidence="13" id="KW-0472">Membrane</keyword>
<dbReference type="PANTHER" id="PTHR10953:SF102">
    <property type="entry name" value="ADENYLYLTRANSFERASE AND SULFURTRANSFERASE MOCS3"/>
    <property type="match status" value="1"/>
</dbReference>
<proteinExistence type="inferred from homology"/>
<dbReference type="InterPro" id="IPR045886">
    <property type="entry name" value="ThiF/MoeB/HesA"/>
</dbReference>
<dbReference type="GO" id="GO:0008641">
    <property type="term" value="F:ubiquitin-like modifier activating enzyme activity"/>
    <property type="evidence" value="ECO:0007669"/>
    <property type="project" value="InterPro"/>
</dbReference>
<dbReference type="EMBL" id="RCNT01000001">
    <property type="protein sequence ID" value="RMA43821.1"/>
    <property type="molecule type" value="Genomic_DNA"/>
</dbReference>
<dbReference type="CDD" id="cd00757">
    <property type="entry name" value="ThiF_MoeB_HesA_family"/>
    <property type="match status" value="1"/>
</dbReference>
<dbReference type="EC" id="2.7.7.80" evidence="8"/>
<keyword evidence="16" id="KW-1185">Reference proteome</keyword>
<comment type="catalytic activity">
    <reaction evidence="5">
        <text>[molybdopterin-synthase sulfur-carrier protein]-C-terminal Gly-Gly + ATP + H(+) = [molybdopterin-synthase sulfur-carrier protein]-C-terminal Gly-Gly-AMP + diphosphate</text>
        <dbReference type="Rhea" id="RHEA:43616"/>
        <dbReference type="Rhea" id="RHEA-COMP:12159"/>
        <dbReference type="Rhea" id="RHEA-COMP:12202"/>
        <dbReference type="ChEBI" id="CHEBI:15378"/>
        <dbReference type="ChEBI" id="CHEBI:30616"/>
        <dbReference type="ChEBI" id="CHEBI:33019"/>
        <dbReference type="ChEBI" id="CHEBI:90618"/>
        <dbReference type="ChEBI" id="CHEBI:90778"/>
        <dbReference type="EC" id="2.7.7.80"/>
    </reaction>
</comment>
<evidence type="ECO:0000256" key="2">
    <source>
        <dbReference type="ARBA" id="ARBA00022679"/>
    </source>
</evidence>
<dbReference type="InterPro" id="IPR035985">
    <property type="entry name" value="Ubiquitin-activating_enz"/>
</dbReference>
<accession>A0A3L9Y509</accession>
<organism evidence="15 16">
    <name type="scientific">Rhodophyticola porphyridii</name>
    <dbReference type="NCBI Taxonomy" id="1852017"/>
    <lineage>
        <taxon>Bacteria</taxon>
        <taxon>Pseudomonadati</taxon>
        <taxon>Pseudomonadota</taxon>
        <taxon>Alphaproteobacteria</taxon>
        <taxon>Rhodobacterales</taxon>
        <taxon>Roseobacteraceae</taxon>
        <taxon>Rhodophyticola</taxon>
    </lineage>
</organism>
<keyword evidence="2" id="KW-0808">Transferase</keyword>
<keyword evidence="3" id="KW-0547">Nucleotide-binding</keyword>
<sequence length="351" mass="36910">MLFVLGIAGVIWGIGALMGAPRQARFYMLGLLYVAVLAVQVALPDGHPLRETTGSSPALWLILGGMVVLVLAYRAVLGRVRDRARAAERRMEGAAPAARGEPFSGDELERYARHITLPDIGGRGQRALKDARVLVVGAGGLGSPALLYLAAAGVGTIGVIDGDVVDLSNLQRQVIHTDQRQEMPKVFSAEIAMKALNPFVAVKPYNRPLSAEIAEELFAEYDLILDGTDSYATRALINAAAQASGRPVMAGAISAWEGQVTLYDPSGGAPCFACIFPQAPAPGLSATCAETGVIGALPGVIGAMMALEAVKEITGAGEGLRGRMLIYDAFHGETRIISLKRRADCMVCGQD</sequence>
<comment type="caution">
    <text evidence="15">The sequence shown here is derived from an EMBL/GenBank/DDBJ whole genome shotgun (WGS) entry which is preliminary data.</text>
</comment>
<dbReference type="AlphaFoldDB" id="A0A3L9Y509"/>
<comment type="subunit">
    <text evidence="7">Homodimer. Forms a stable heterotetrameric complex of 2 MoeB and 2 MoaD during adenylation of MoaD.</text>
</comment>
<dbReference type="Gene3D" id="3.40.50.720">
    <property type="entry name" value="NAD(P)-binding Rossmann-like Domain"/>
    <property type="match status" value="1"/>
</dbReference>
<keyword evidence="13" id="KW-1133">Transmembrane helix</keyword>
<dbReference type="GO" id="GO:0005829">
    <property type="term" value="C:cytosol"/>
    <property type="evidence" value="ECO:0007669"/>
    <property type="project" value="TreeGrafter"/>
</dbReference>
<feature type="transmembrane region" description="Helical" evidence="13">
    <location>
        <begin position="26"/>
        <end position="43"/>
    </location>
</feature>
<comment type="similarity">
    <text evidence="1">Belongs to the HesA/MoeB/ThiF family.</text>
</comment>
<gene>
    <name evidence="15" type="ORF">D9R08_02535</name>
</gene>
<dbReference type="GO" id="GO:0005524">
    <property type="term" value="F:ATP binding"/>
    <property type="evidence" value="ECO:0007669"/>
    <property type="project" value="UniProtKB-KW"/>
</dbReference>
<evidence type="ECO:0000256" key="13">
    <source>
        <dbReference type="SAM" id="Phobius"/>
    </source>
</evidence>
<evidence type="ECO:0000256" key="12">
    <source>
        <dbReference type="ARBA" id="ARBA00078531"/>
    </source>
</evidence>
<reference evidence="15 16" key="1">
    <citation type="submission" date="2018-10" db="EMBL/GenBank/DDBJ databases">
        <authorList>
            <person name="Jung H.S."/>
            <person name="Jeon C.O."/>
        </authorList>
    </citation>
    <scope>NUCLEOTIDE SEQUENCE [LARGE SCALE GENOMIC DNA]</scope>
    <source>
        <strain evidence="15 16">MA-7-27</strain>
    </source>
</reference>
<evidence type="ECO:0000256" key="3">
    <source>
        <dbReference type="ARBA" id="ARBA00022741"/>
    </source>
</evidence>
<evidence type="ECO:0000259" key="14">
    <source>
        <dbReference type="Pfam" id="PF00899"/>
    </source>
</evidence>
<dbReference type="Proteomes" id="UP000281343">
    <property type="component" value="Unassembled WGS sequence"/>
</dbReference>
<feature type="transmembrane region" description="Helical" evidence="13">
    <location>
        <begin position="133"/>
        <end position="160"/>
    </location>
</feature>
<name>A0A3L9Y509_9RHOB</name>
<dbReference type="Pfam" id="PF00899">
    <property type="entry name" value="ThiF"/>
    <property type="match status" value="1"/>
</dbReference>
<feature type="transmembrane region" description="Helical" evidence="13">
    <location>
        <begin position="58"/>
        <end position="76"/>
    </location>
</feature>
<evidence type="ECO:0000256" key="7">
    <source>
        <dbReference type="ARBA" id="ARBA00063809"/>
    </source>
</evidence>
<evidence type="ECO:0000313" key="16">
    <source>
        <dbReference type="Proteomes" id="UP000281343"/>
    </source>
</evidence>
<dbReference type="OrthoDB" id="9804286at2"/>
<dbReference type="GO" id="GO:0004792">
    <property type="term" value="F:thiosulfate-cyanide sulfurtransferase activity"/>
    <property type="evidence" value="ECO:0007669"/>
    <property type="project" value="TreeGrafter"/>
</dbReference>
<dbReference type="InterPro" id="IPR000594">
    <property type="entry name" value="ThiF_NAD_FAD-bd"/>
</dbReference>
<dbReference type="GO" id="GO:0008146">
    <property type="term" value="F:sulfotransferase activity"/>
    <property type="evidence" value="ECO:0007669"/>
    <property type="project" value="TreeGrafter"/>
</dbReference>
<dbReference type="GO" id="GO:0061605">
    <property type="term" value="F:molybdopterin-synthase adenylyltransferase activity"/>
    <property type="evidence" value="ECO:0007669"/>
    <property type="project" value="UniProtKB-EC"/>
</dbReference>
<dbReference type="PANTHER" id="PTHR10953">
    <property type="entry name" value="UBIQUITIN-ACTIVATING ENZYME E1"/>
    <property type="match status" value="1"/>
</dbReference>
<evidence type="ECO:0000256" key="9">
    <source>
        <dbReference type="ARBA" id="ARBA00073635"/>
    </source>
</evidence>
<evidence type="ECO:0000256" key="1">
    <source>
        <dbReference type="ARBA" id="ARBA00009919"/>
    </source>
</evidence>
<evidence type="ECO:0000256" key="6">
    <source>
        <dbReference type="ARBA" id="ARBA00055169"/>
    </source>
</evidence>
<evidence type="ECO:0000256" key="8">
    <source>
        <dbReference type="ARBA" id="ARBA00066884"/>
    </source>
</evidence>
<keyword evidence="4" id="KW-0067">ATP-binding</keyword>
<comment type="function">
    <text evidence="6">Catalyzes the adenylation by ATP of the carboxyl group of the C-terminal glycine of sulfur carrier protein MoaD.</text>
</comment>
<dbReference type="NCBIfam" id="NF004281">
    <property type="entry name" value="PRK05690.1"/>
    <property type="match status" value="1"/>
</dbReference>
<keyword evidence="13" id="KW-0812">Transmembrane</keyword>
<protein>
    <recommendedName>
        <fullName evidence="9">Molybdopterin-synthase adenylyltransferase</fullName>
        <ecNumber evidence="8">2.7.7.80</ecNumber>
    </recommendedName>
    <alternativeName>
        <fullName evidence="12">MoaD protein adenylase</fullName>
    </alternativeName>
    <alternativeName>
        <fullName evidence="10">Molybdopterin-converting factor subunit 1 adenylase</fullName>
    </alternativeName>
    <alternativeName>
        <fullName evidence="11">Sulfur carrier protein MoaD adenylyltransferase</fullName>
    </alternativeName>
</protein>
<evidence type="ECO:0000256" key="10">
    <source>
        <dbReference type="ARBA" id="ARBA00075110"/>
    </source>
</evidence>